<feature type="domain" description="DUF6906" evidence="1">
    <location>
        <begin position="1"/>
        <end position="49"/>
    </location>
</feature>
<name>A0ABS5NP10_9BACI</name>
<proteinExistence type="predicted"/>
<keyword evidence="3" id="KW-1185">Reference proteome</keyword>
<protein>
    <recommendedName>
        <fullName evidence="1">DUF6906 domain-containing protein</fullName>
    </recommendedName>
</protein>
<sequence>MKAGKRPTRNQKKAVFAAGLNPANWLVFKNINGQLHLVHREEGTVKIIPSNM</sequence>
<accession>A0ABS5NP10</accession>
<dbReference type="RefSeq" id="WP_213100197.1">
    <property type="nucleotide sequence ID" value="NZ_JAGYPM010000001.1"/>
</dbReference>
<dbReference type="Pfam" id="PF21847">
    <property type="entry name" value="DUF6906"/>
    <property type="match status" value="1"/>
</dbReference>
<dbReference type="Proteomes" id="UP000681027">
    <property type="component" value="Unassembled WGS sequence"/>
</dbReference>
<evidence type="ECO:0000259" key="1">
    <source>
        <dbReference type="Pfam" id="PF21847"/>
    </source>
</evidence>
<evidence type="ECO:0000313" key="2">
    <source>
        <dbReference type="EMBL" id="MBS4188674.1"/>
    </source>
</evidence>
<comment type="caution">
    <text evidence="2">The sequence shown here is derived from an EMBL/GenBank/DDBJ whole genome shotgun (WGS) entry which is preliminary data.</text>
</comment>
<organism evidence="2 3">
    <name type="scientific">Cytobacillus citreus</name>
    <dbReference type="NCBI Taxonomy" id="2833586"/>
    <lineage>
        <taxon>Bacteria</taxon>
        <taxon>Bacillati</taxon>
        <taxon>Bacillota</taxon>
        <taxon>Bacilli</taxon>
        <taxon>Bacillales</taxon>
        <taxon>Bacillaceae</taxon>
        <taxon>Cytobacillus</taxon>
    </lineage>
</organism>
<evidence type="ECO:0000313" key="3">
    <source>
        <dbReference type="Proteomes" id="UP000681027"/>
    </source>
</evidence>
<gene>
    <name evidence="2" type="ORF">KHA94_00370</name>
</gene>
<dbReference type="InterPro" id="IPR054201">
    <property type="entry name" value="DUF6906"/>
</dbReference>
<dbReference type="EMBL" id="JAGYPM010000001">
    <property type="protein sequence ID" value="MBS4188674.1"/>
    <property type="molecule type" value="Genomic_DNA"/>
</dbReference>
<reference evidence="2 3" key="1">
    <citation type="submission" date="2021-05" db="EMBL/GenBank/DDBJ databases">
        <title>Novel Bacillus species.</title>
        <authorList>
            <person name="Liu G."/>
        </authorList>
    </citation>
    <scope>NUCLEOTIDE SEQUENCE [LARGE SCALE GENOMIC DNA]</scope>
    <source>
        <strain evidence="2 3">FJAT-49705</strain>
    </source>
</reference>